<dbReference type="InterPro" id="IPR008775">
    <property type="entry name" value="Phytyl_CoA_dOase-like"/>
</dbReference>
<dbReference type="EMBL" id="UINC01091205">
    <property type="protein sequence ID" value="SVC43794.1"/>
    <property type="molecule type" value="Genomic_DNA"/>
</dbReference>
<dbReference type="Gene3D" id="2.60.120.620">
    <property type="entry name" value="q2cbj1_9rhob like domain"/>
    <property type="match status" value="1"/>
</dbReference>
<accession>A0A382M437</accession>
<dbReference type="PANTHER" id="PTHR20883">
    <property type="entry name" value="PHYTANOYL-COA DIOXYGENASE DOMAIN CONTAINING 1"/>
    <property type="match status" value="1"/>
</dbReference>
<evidence type="ECO:0008006" key="2">
    <source>
        <dbReference type="Google" id="ProtNLM"/>
    </source>
</evidence>
<dbReference type="AlphaFoldDB" id="A0A382M437"/>
<gene>
    <name evidence="1" type="ORF">METZ01_LOCUS296648</name>
</gene>
<dbReference type="SUPFAM" id="SSF51197">
    <property type="entry name" value="Clavaminate synthase-like"/>
    <property type="match status" value="1"/>
</dbReference>
<protein>
    <recommendedName>
        <fullName evidence="2">Fe2OG dioxygenase domain-containing protein</fullName>
    </recommendedName>
</protein>
<organism evidence="1">
    <name type="scientific">marine metagenome</name>
    <dbReference type="NCBI Taxonomy" id="408172"/>
    <lineage>
        <taxon>unclassified sequences</taxon>
        <taxon>metagenomes</taxon>
        <taxon>ecological metagenomes</taxon>
    </lineage>
</organism>
<dbReference type="PANTHER" id="PTHR20883:SF46">
    <property type="entry name" value="PHYTANOYL-COA HYDROXYLASE"/>
    <property type="match status" value="1"/>
</dbReference>
<evidence type="ECO:0000313" key="1">
    <source>
        <dbReference type="EMBL" id="SVC43794.1"/>
    </source>
</evidence>
<proteinExistence type="predicted"/>
<name>A0A382M437_9ZZZZ</name>
<sequence length="282" mass="31421">MALTQDQTSFYQDNGYLLLEQVIPASVLASLCDTINGFIEASRRVSASNRVYDLDQSHTAAHPRVRRLKDPHTLDPIFRNLAECSAIVEPVSELLDGTVRFDHSKLNFKHPAANAEIRWHQDWAFYPHTNDDILAVGVMIEDCTSENGPLMVIPGSHKGTVFDHHHNGIFAGGVNPNTIDHLVDKAVELTAPAGSLTIHHVRTLHASRNSTGNTIRPLLLFSYAAVDAFPILESCDLEEFDSRILRGSPVREGRMEAIPFRIQLPQKPGADSIYDNQELMQR</sequence>
<dbReference type="Pfam" id="PF05721">
    <property type="entry name" value="PhyH"/>
    <property type="match status" value="1"/>
</dbReference>
<reference evidence="1" key="1">
    <citation type="submission" date="2018-05" db="EMBL/GenBank/DDBJ databases">
        <authorList>
            <person name="Lanie J.A."/>
            <person name="Ng W.-L."/>
            <person name="Kazmierczak K.M."/>
            <person name="Andrzejewski T.M."/>
            <person name="Davidsen T.M."/>
            <person name="Wayne K.J."/>
            <person name="Tettelin H."/>
            <person name="Glass J.I."/>
            <person name="Rusch D."/>
            <person name="Podicherti R."/>
            <person name="Tsui H.-C.T."/>
            <person name="Winkler M.E."/>
        </authorList>
    </citation>
    <scope>NUCLEOTIDE SEQUENCE</scope>
</reference>